<dbReference type="Proteomes" id="UP001189429">
    <property type="component" value="Unassembled WGS sequence"/>
</dbReference>
<accession>A0ABN9UQH3</accession>
<sequence length="96" mass="10144">MAGLANREGAGPEGIARRPGDLLRVVGCEDSDPAAARFLRGPPCRSSCFASRRRVLPRSRGRAPARPCRPGLSRPVSCGAAASAHRCNLPLRGGRR</sequence>
<comment type="caution">
    <text evidence="2">The sequence shown here is derived from an EMBL/GenBank/DDBJ whole genome shotgun (WGS) entry which is preliminary data.</text>
</comment>
<evidence type="ECO:0000313" key="3">
    <source>
        <dbReference type="Proteomes" id="UP001189429"/>
    </source>
</evidence>
<gene>
    <name evidence="2" type="ORF">PCOR1329_LOCUS50706</name>
</gene>
<reference evidence="2" key="1">
    <citation type="submission" date="2023-10" db="EMBL/GenBank/DDBJ databases">
        <authorList>
            <person name="Chen Y."/>
            <person name="Shah S."/>
            <person name="Dougan E. K."/>
            <person name="Thang M."/>
            <person name="Chan C."/>
        </authorList>
    </citation>
    <scope>NUCLEOTIDE SEQUENCE [LARGE SCALE GENOMIC DNA]</scope>
</reference>
<feature type="region of interest" description="Disordered" evidence="1">
    <location>
        <begin position="55"/>
        <end position="75"/>
    </location>
</feature>
<name>A0ABN9UQH3_9DINO</name>
<evidence type="ECO:0000313" key="2">
    <source>
        <dbReference type="EMBL" id="CAK0862236.1"/>
    </source>
</evidence>
<organism evidence="2 3">
    <name type="scientific">Prorocentrum cordatum</name>
    <dbReference type="NCBI Taxonomy" id="2364126"/>
    <lineage>
        <taxon>Eukaryota</taxon>
        <taxon>Sar</taxon>
        <taxon>Alveolata</taxon>
        <taxon>Dinophyceae</taxon>
        <taxon>Prorocentrales</taxon>
        <taxon>Prorocentraceae</taxon>
        <taxon>Prorocentrum</taxon>
    </lineage>
</organism>
<protein>
    <submittedName>
        <fullName evidence="2">Uncharacterized protein</fullName>
    </submittedName>
</protein>
<keyword evidence="3" id="KW-1185">Reference proteome</keyword>
<evidence type="ECO:0000256" key="1">
    <source>
        <dbReference type="SAM" id="MobiDB-lite"/>
    </source>
</evidence>
<proteinExistence type="predicted"/>
<dbReference type="EMBL" id="CAUYUJ010016138">
    <property type="protein sequence ID" value="CAK0862236.1"/>
    <property type="molecule type" value="Genomic_DNA"/>
</dbReference>